<keyword evidence="8" id="KW-0325">Glycoprotein</keyword>
<keyword evidence="13" id="KW-1185">Reference proteome</keyword>
<keyword evidence="5" id="KW-0297">G-protein coupled receptor</keyword>
<sequence length="312" mass="35267">CSRYLRRPIGVNLRLCVSLTASDALCAFFYITMFILNVFIPDSVSMCFILLIEVCKYSTFFASVFTLLALALNHYVGIVYPLRRHVITAKTARCAMILAYIVPFAFFLALFTIMEKGFRAGETFSFFDRERGCSNAKISDSQAFRLMVVIPFILVVLTLSFLYGHILIHMGRVQKDPLLQQSTGNTNSTKRSSNRKLLMTLVLLAGSACLGWLPTVIQYMVTCPSCILPVEPKARMVLGASSMSLHILKLIMDAFIYSSRLIEIRYSMFVFSGVMKNKLRTLLGLRADSGPPPSEFTRYLSETKENRSMRRK</sequence>
<keyword evidence="9" id="KW-0807">Transducer</keyword>
<feature type="transmembrane region" description="Helical" evidence="10">
    <location>
        <begin position="237"/>
        <end position="258"/>
    </location>
</feature>
<protein>
    <recommendedName>
        <fullName evidence="11">G-protein coupled receptors family 1 profile domain-containing protein</fullName>
    </recommendedName>
</protein>
<keyword evidence="4 10" id="KW-1133">Transmembrane helix</keyword>
<dbReference type="Proteomes" id="UP001432027">
    <property type="component" value="Unassembled WGS sequence"/>
</dbReference>
<keyword evidence="6 10" id="KW-0472">Membrane</keyword>
<dbReference type="InterPro" id="IPR017452">
    <property type="entry name" value="GPCR_Rhodpsn_7TM"/>
</dbReference>
<feature type="transmembrane region" description="Helical" evidence="10">
    <location>
        <begin position="197"/>
        <end position="217"/>
    </location>
</feature>
<evidence type="ECO:0000256" key="9">
    <source>
        <dbReference type="ARBA" id="ARBA00023224"/>
    </source>
</evidence>
<dbReference type="PROSITE" id="PS50262">
    <property type="entry name" value="G_PROTEIN_RECEP_F1_2"/>
    <property type="match status" value="1"/>
</dbReference>
<evidence type="ECO:0000256" key="5">
    <source>
        <dbReference type="ARBA" id="ARBA00023040"/>
    </source>
</evidence>
<feature type="non-terminal residue" evidence="12">
    <location>
        <position position="1"/>
    </location>
</feature>
<feature type="transmembrane region" description="Helical" evidence="10">
    <location>
        <begin position="60"/>
        <end position="82"/>
    </location>
</feature>
<dbReference type="InterPro" id="IPR000276">
    <property type="entry name" value="GPCR_Rhodpsn"/>
</dbReference>
<name>A0AAV5UJN2_9BILA</name>
<dbReference type="Gene3D" id="1.20.1070.10">
    <property type="entry name" value="Rhodopsin 7-helix transmembrane proteins"/>
    <property type="match status" value="1"/>
</dbReference>
<dbReference type="AlphaFoldDB" id="A0AAV5UJN2"/>
<comment type="subcellular location">
    <subcellularLocation>
        <location evidence="1">Cell membrane</location>
        <topology evidence="1">Multi-pass membrane protein</topology>
    </subcellularLocation>
</comment>
<evidence type="ECO:0000256" key="2">
    <source>
        <dbReference type="ARBA" id="ARBA00022475"/>
    </source>
</evidence>
<keyword evidence="2" id="KW-1003">Cell membrane</keyword>
<organism evidence="12 13">
    <name type="scientific">Pristionchus entomophagus</name>
    <dbReference type="NCBI Taxonomy" id="358040"/>
    <lineage>
        <taxon>Eukaryota</taxon>
        <taxon>Metazoa</taxon>
        <taxon>Ecdysozoa</taxon>
        <taxon>Nematoda</taxon>
        <taxon>Chromadorea</taxon>
        <taxon>Rhabditida</taxon>
        <taxon>Rhabditina</taxon>
        <taxon>Diplogasteromorpha</taxon>
        <taxon>Diplogasteroidea</taxon>
        <taxon>Neodiplogasteridae</taxon>
        <taxon>Pristionchus</taxon>
    </lineage>
</organism>
<dbReference type="Pfam" id="PF00001">
    <property type="entry name" value="7tm_1"/>
    <property type="match status" value="1"/>
</dbReference>
<dbReference type="CDD" id="cd00637">
    <property type="entry name" value="7tm_classA_rhodopsin-like"/>
    <property type="match status" value="1"/>
</dbReference>
<feature type="transmembrane region" description="Helical" evidence="10">
    <location>
        <begin position="12"/>
        <end position="40"/>
    </location>
</feature>
<dbReference type="GO" id="GO:0004930">
    <property type="term" value="F:G protein-coupled receptor activity"/>
    <property type="evidence" value="ECO:0007669"/>
    <property type="project" value="UniProtKB-KW"/>
</dbReference>
<accession>A0AAV5UJN2</accession>
<evidence type="ECO:0000259" key="11">
    <source>
        <dbReference type="PROSITE" id="PS50262"/>
    </source>
</evidence>
<feature type="domain" description="G-protein coupled receptors family 1 profile" evidence="11">
    <location>
        <begin position="1"/>
        <end position="257"/>
    </location>
</feature>
<dbReference type="PANTHER" id="PTHR24246">
    <property type="entry name" value="OLFACTORY RECEPTOR AND ADENOSINE RECEPTOR"/>
    <property type="match status" value="1"/>
</dbReference>
<keyword evidence="7" id="KW-0675">Receptor</keyword>
<feature type="transmembrane region" description="Helical" evidence="10">
    <location>
        <begin position="94"/>
        <end position="114"/>
    </location>
</feature>
<gene>
    <name evidence="12" type="ORF">PENTCL1PPCAC_29375</name>
</gene>
<evidence type="ECO:0000256" key="6">
    <source>
        <dbReference type="ARBA" id="ARBA00023136"/>
    </source>
</evidence>
<dbReference type="PANTHER" id="PTHR24246:SF27">
    <property type="entry name" value="ADENOSINE RECEPTOR, ISOFORM A"/>
    <property type="match status" value="1"/>
</dbReference>
<feature type="transmembrane region" description="Helical" evidence="10">
    <location>
        <begin position="144"/>
        <end position="168"/>
    </location>
</feature>
<proteinExistence type="predicted"/>
<dbReference type="SUPFAM" id="SSF81321">
    <property type="entry name" value="Family A G protein-coupled receptor-like"/>
    <property type="match status" value="1"/>
</dbReference>
<keyword evidence="3 10" id="KW-0812">Transmembrane</keyword>
<feature type="non-terminal residue" evidence="12">
    <location>
        <position position="312"/>
    </location>
</feature>
<evidence type="ECO:0000313" key="12">
    <source>
        <dbReference type="EMBL" id="GMT07201.1"/>
    </source>
</evidence>
<dbReference type="EMBL" id="BTSX01000006">
    <property type="protein sequence ID" value="GMT07201.1"/>
    <property type="molecule type" value="Genomic_DNA"/>
</dbReference>
<comment type="caution">
    <text evidence="12">The sequence shown here is derived from an EMBL/GenBank/DDBJ whole genome shotgun (WGS) entry which is preliminary data.</text>
</comment>
<evidence type="ECO:0000313" key="13">
    <source>
        <dbReference type="Proteomes" id="UP001432027"/>
    </source>
</evidence>
<evidence type="ECO:0000256" key="3">
    <source>
        <dbReference type="ARBA" id="ARBA00022692"/>
    </source>
</evidence>
<evidence type="ECO:0000256" key="8">
    <source>
        <dbReference type="ARBA" id="ARBA00023180"/>
    </source>
</evidence>
<dbReference type="GO" id="GO:0005886">
    <property type="term" value="C:plasma membrane"/>
    <property type="evidence" value="ECO:0007669"/>
    <property type="project" value="UniProtKB-SubCell"/>
</dbReference>
<reference evidence="12" key="1">
    <citation type="submission" date="2023-10" db="EMBL/GenBank/DDBJ databases">
        <title>Genome assembly of Pristionchus species.</title>
        <authorList>
            <person name="Yoshida K."/>
            <person name="Sommer R.J."/>
        </authorList>
    </citation>
    <scope>NUCLEOTIDE SEQUENCE</scope>
    <source>
        <strain evidence="12">RS0144</strain>
    </source>
</reference>
<evidence type="ECO:0000256" key="10">
    <source>
        <dbReference type="SAM" id="Phobius"/>
    </source>
</evidence>
<evidence type="ECO:0000256" key="1">
    <source>
        <dbReference type="ARBA" id="ARBA00004651"/>
    </source>
</evidence>
<evidence type="ECO:0000256" key="7">
    <source>
        <dbReference type="ARBA" id="ARBA00023170"/>
    </source>
</evidence>
<evidence type="ECO:0000256" key="4">
    <source>
        <dbReference type="ARBA" id="ARBA00022989"/>
    </source>
</evidence>